<gene>
    <name evidence="8" type="ORF">SHERM_01310</name>
</gene>
<comment type="subcellular location">
    <subcellularLocation>
        <location evidence="1">Mitochondrion membrane</location>
    </subcellularLocation>
</comment>
<dbReference type="Pfam" id="PF04588">
    <property type="entry name" value="HIG_1_N"/>
    <property type="match status" value="1"/>
</dbReference>
<keyword evidence="4" id="KW-0496">Mitochondrion</keyword>
<evidence type="ECO:0000259" key="7">
    <source>
        <dbReference type="PROSITE" id="PS51503"/>
    </source>
</evidence>
<keyword evidence="5 6" id="KW-0472">Membrane</keyword>
<feature type="transmembrane region" description="Helical" evidence="6">
    <location>
        <begin position="20"/>
        <end position="38"/>
    </location>
</feature>
<dbReference type="PANTHER" id="PTHR12297:SF3">
    <property type="entry name" value="HIG1 DOMAIN FAMILY MEMBER 1A"/>
    <property type="match status" value="1"/>
</dbReference>
<dbReference type="GO" id="GO:0031966">
    <property type="term" value="C:mitochondrial membrane"/>
    <property type="evidence" value="ECO:0007669"/>
    <property type="project" value="UniProtKB-SubCell"/>
</dbReference>
<evidence type="ECO:0000313" key="9">
    <source>
        <dbReference type="Proteomes" id="UP001153555"/>
    </source>
</evidence>
<dbReference type="EMBL" id="CACSLK010016925">
    <property type="protein sequence ID" value="CAA0818457.1"/>
    <property type="molecule type" value="Genomic_DNA"/>
</dbReference>
<protein>
    <submittedName>
        <fullName evidence="8">RING-H2 finger protein ATL48</fullName>
    </submittedName>
</protein>
<keyword evidence="2 6" id="KW-0812">Transmembrane</keyword>
<dbReference type="Gene3D" id="6.10.140.1320">
    <property type="match status" value="1"/>
</dbReference>
<feature type="domain" description="HIG1" evidence="7">
    <location>
        <begin position="99"/>
        <end position="183"/>
    </location>
</feature>
<reference evidence="8" key="1">
    <citation type="submission" date="2019-12" db="EMBL/GenBank/DDBJ databases">
        <authorList>
            <person name="Scholes J."/>
        </authorList>
    </citation>
    <scope>NUCLEOTIDE SEQUENCE</scope>
</reference>
<accession>A0A9N7MY94</accession>
<keyword evidence="9" id="KW-1185">Reference proteome</keyword>
<sequence>MKHPSHFPPSSSGPRPGSKHPIGMSPACIAALLVVSGLPPTTILHRVEIHDVNNNPAIELSWRIGRGGSWHVVVYSWPLTKLWRLFELETLFNLVAYPPRSYFSEMGAVNSELEELFQDKKRVRNPLVPIGAFMTAGVLTAGLISFRQGNSQLGQKLMRARVVVQGATVALMVGTAYYYGEKF</sequence>
<evidence type="ECO:0000256" key="5">
    <source>
        <dbReference type="ARBA" id="ARBA00023136"/>
    </source>
</evidence>
<evidence type="ECO:0000256" key="6">
    <source>
        <dbReference type="SAM" id="Phobius"/>
    </source>
</evidence>
<dbReference type="OrthoDB" id="6604018at2759"/>
<dbReference type="InterPro" id="IPR050355">
    <property type="entry name" value="RCF1"/>
</dbReference>
<evidence type="ECO:0000256" key="2">
    <source>
        <dbReference type="ARBA" id="ARBA00022692"/>
    </source>
</evidence>
<comment type="caution">
    <text evidence="8">The sequence shown here is derived from an EMBL/GenBank/DDBJ whole genome shotgun (WGS) entry which is preliminary data.</text>
</comment>
<proteinExistence type="predicted"/>
<dbReference type="InterPro" id="IPR007667">
    <property type="entry name" value="Hypoxia_induced_domain"/>
</dbReference>
<organism evidence="8 9">
    <name type="scientific">Striga hermonthica</name>
    <name type="common">Purple witchweed</name>
    <name type="synonym">Buchnera hermonthica</name>
    <dbReference type="NCBI Taxonomy" id="68872"/>
    <lineage>
        <taxon>Eukaryota</taxon>
        <taxon>Viridiplantae</taxon>
        <taxon>Streptophyta</taxon>
        <taxon>Embryophyta</taxon>
        <taxon>Tracheophyta</taxon>
        <taxon>Spermatophyta</taxon>
        <taxon>Magnoliopsida</taxon>
        <taxon>eudicotyledons</taxon>
        <taxon>Gunneridae</taxon>
        <taxon>Pentapetalae</taxon>
        <taxon>asterids</taxon>
        <taxon>lamiids</taxon>
        <taxon>Lamiales</taxon>
        <taxon>Orobanchaceae</taxon>
        <taxon>Buchnereae</taxon>
        <taxon>Striga</taxon>
    </lineage>
</organism>
<evidence type="ECO:0000256" key="4">
    <source>
        <dbReference type="ARBA" id="ARBA00023128"/>
    </source>
</evidence>
<evidence type="ECO:0000256" key="3">
    <source>
        <dbReference type="ARBA" id="ARBA00022989"/>
    </source>
</evidence>
<evidence type="ECO:0000256" key="1">
    <source>
        <dbReference type="ARBA" id="ARBA00004325"/>
    </source>
</evidence>
<dbReference type="PROSITE" id="PS51503">
    <property type="entry name" value="HIG1"/>
    <property type="match status" value="1"/>
</dbReference>
<dbReference type="PANTHER" id="PTHR12297">
    <property type="entry name" value="HYPOXIA-INDUCBILE GENE 1 HIG1 -RELATED"/>
    <property type="match status" value="1"/>
</dbReference>
<keyword evidence="3 6" id="KW-1133">Transmembrane helix</keyword>
<feature type="transmembrane region" description="Helical" evidence="6">
    <location>
        <begin position="158"/>
        <end position="179"/>
    </location>
</feature>
<dbReference type="AlphaFoldDB" id="A0A9N7MY94"/>
<evidence type="ECO:0000313" key="8">
    <source>
        <dbReference type="EMBL" id="CAA0818457.1"/>
    </source>
</evidence>
<feature type="transmembrane region" description="Helical" evidence="6">
    <location>
        <begin position="127"/>
        <end position="146"/>
    </location>
</feature>
<name>A0A9N7MY94_STRHE</name>
<dbReference type="Proteomes" id="UP001153555">
    <property type="component" value="Unassembled WGS sequence"/>
</dbReference>